<dbReference type="Gene3D" id="3.20.20.370">
    <property type="entry name" value="Glycoside hydrolase/deacetylase"/>
    <property type="match status" value="1"/>
</dbReference>
<dbReference type="EMBL" id="CP022272">
    <property type="protein sequence ID" value="ASJ95102.1"/>
    <property type="molecule type" value="Genomic_DNA"/>
</dbReference>
<protein>
    <submittedName>
        <fullName evidence="1">Lactam utilization protein LamB</fullName>
    </submittedName>
</protein>
<dbReference type="InterPro" id="IPR011330">
    <property type="entry name" value="Glyco_hydro/deAcase_b/a-brl"/>
</dbReference>
<dbReference type="SUPFAM" id="SSF88713">
    <property type="entry name" value="Glycoside hydrolase/deacetylase"/>
    <property type="match status" value="1"/>
</dbReference>
<dbReference type="RefSeq" id="WP_088903460.1">
    <property type="nucleotide sequence ID" value="NZ_CP022272.1"/>
</dbReference>
<dbReference type="PANTHER" id="PTHR30292">
    <property type="entry name" value="UNCHARACTERIZED PROTEIN YBGL-RELATED"/>
    <property type="match status" value="1"/>
</dbReference>
<name>A0AAC9TWU8_9GAMM</name>
<gene>
    <name evidence="1" type="ORF">CFF01_00030</name>
</gene>
<reference evidence="1 2" key="1">
    <citation type="submission" date="2017-06" db="EMBL/GenBank/DDBJ databases">
        <title>Complete genome sequence of Shewanella marisflavi EP1 associated with anaerobic 2,4-dinitrotoluene reduction and salt tolerance.</title>
        <authorList>
            <person name="Huang J."/>
        </authorList>
    </citation>
    <scope>NUCLEOTIDE SEQUENCE [LARGE SCALE GENOMIC DNA]</scope>
    <source>
        <strain evidence="1 2">EP1</strain>
    </source>
</reference>
<evidence type="ECO:0000313" key="1">
    <source>
        <dbReference type="EMBL" id="ASJ95102.1"/>
    </source>
</evidence>
<dbReference type="NCBIfam" id="NF003814">
    <property type="entry name" value="PRK05406.1-3"/>
    <property type="match status" value="1"/>
</dbReference>
<evidence type="ECO:0000313" key="2">
    <source>
        <dbReference type="Proteomes" id="UP000198233"/>
    </source>
</evidence>
<accession>A0AAC9TWU8</accession>
<dbReference type="CDD" id="cd10801">
    <property type="entry name" value="LamB_YcsF_like_1"/>
    <property type="match status" value="1"/>
</dbReference>
<dbReference type="NCBIfam" id="NF003816">
    <property type="entry name" value="PRK05406.1-5"/>
    <property type="match status" value="1"/>
</dbReference>
<organism evidence="1 2">
    <name type="scientific">Shewanella marisflavi</name>
    <dbReference type="NCBI Taxonomy" id="260364"/>
    <lineage>
        <taxon>Bacteria</taxon>
        <taxon>Pseudomonadati</taxon>
        <taxon>Pseudomonadota</taxon>
        <taxon>Gammaproteobacteria</taxon>
        <taxon>Alteromonadales</taxon>
        <taxon>Shewanellaceae</taxon>
        <taxon>Shewanella</taxon>
    </lineage>
</organism>
<dbReference type="Pfam" id="PF03746">
    <property type="entry name" value="LamB_YcsF"/>
    <property type="match status" value="1"/>
</dbReference>
<proteinExistence type="predicted"/>
<dbReference type="KEGG" id="smav:CFF01_00030"/>
<dbReference type="Proteomes" id="UP000198233">
    <property type="component" value="Chromosome"/>
</dbReference>
<dbReference type="GO" id="GO:0005975">
    <property type="term" value="P:carbohydrate metabolic process"/>
    <property type="evidence" value="ECO:0007669"/>
    <property type="project" value="InterPro"/>
</dbReference>
<sequence length="242" mass="25940">MAVNPLKIDLNADLGEGGTQDEALMPLISSANIACGGHAGDTQSMRRTLLLAKQYGVNVGAHPSYPDRAHFGRISMTLSPEALYATLHQQISALKSLCDDLSIKLTHIKPHGALYNDAANNKALGQIIIRVIKAIDPRLKLMILAGSPLVEQAKAAGIEVIEEAFADRSYLADGTLAPRSQPGAVLHDADKMLAQVSAIIERRQLTAITGETIPCSATSLCLHGDNQEALRFAKLIRSYVQQ</sequence>
<dbReference type="PANTHER" id="PTHR30292:SF0">
    <property type="entry name" value="5-OXOPROLINASE SUBUNIT A"/>
    <property type="match status" value="1"/>
</dbReference>
<dbReference type="InterPro" id="IPR005501">
    <property type="entry name" value="LamB/YcsF/PxpA-like"/>
</dbReference>
<dbReference type="AlphaFoldDB" id="A0AAC9TWU8"/>